<dbReference type="OrthoDB" id="5138308at2759"/>
<dbReference type="AlphaFoldDB" id="A0A9N9VGE5"/>
<feature type="compositionally biased region" description="Polar residues" evidence="1">
    <location>
        <begin position="1"/>
        <end position="22"/>
    </location>
</feature>
<dbReference type="Proteomes" id="UP000696573">
    <property type="component" value="Unassembled WGS sequence"/>
</dbReference>
<sequence length="64" mass="7291">MKLSTSSDALISTRGSQSSDISGTMPLKRVRRHNFGADGFLEDKIRVVIYVGEDFQLRASWRRF</sequence>
<keyword evidence="3" id="KW-1185">Reference proteome</keyword>
<organism evidence="2 3">
    <name type="scientific">Clonostachys rhizophaga</name>
    <dbReference type="NCBI Taxonomy" id="160324"/>
    <lineage>
        <taxon>Eukaryota</taxon>
        <taxon>Fungi</taxon>
        <taxon>Dikarya</taxon>
        <taxon>Ascomycota</taxon>
        <taxon>Pezizomycotina</taxon>
        <taxon>Sordariomycetes</taxon>
        <taxon>Hypocreomycetidae</taxon>
        <taxon>Hypocreales</taxon>
        <taxon>Bionectriaceae</taxon>
        <taxon>Clonostachys</taxon>
    </lineage>
</organism>
<evidence type="ECO:0000256" key="1">
    <source>
        <dbReference type="SAM" id="MobiDB-lite"/>
    </source>
</evidence>
<proteinExistence type="predicted"/>
<accession>A0A9N9VGE5</accession>
<name>A0A9N9VGE5_9HYPO</name>
<comment type="caution">
    <text evidence="2">The sequence shown here is derived from an EMBL/GenBank/DDBJ whole genome shotgun (WGS) entry which is preliminary data.</text>
</comment>
<evidence type="ECO:0000313" key="2">
    <source>
        <dbReference type="EMBL" id="CAH0023510.1"/>
    </source>
</evidence>
<protein>
    <submittedName>
        <fullName evidence="2">Uncharacterized protein</fullName>
    </submittedName>
</protein>
<dbReference type="EMBL" id="CABFNQ020000692">
    <property type="protein sequence ID" value="CAH0023510.1"/>
    <property type="molecule type" value="Genomic_DNA"/>
</dbReference>
<feature type="region of interest" description="Disordered" evidence="1">
    <location>
        <begin position="1"/>
        <end position="23"/>
    </location>
</feature>
<reference evidence="2" key="1">
    <citation type="submission" date="2021-10" db="EMBL/GenBank/DDBJ databases">
        <authorList>
            <person name="Piombo E."/>
        </authorList>
    </citation>
    <scope>NUCLEOTIDE SEQUENCE</scope>
</reference>
<evidence type="ECO:0000313" key="3">
    <source>
        <dbReference type="Proteomes" id="UP000696573"/>
    </source>
</evidence>
<gene>
    <name evidence="2" type="ORF">CRHIZ90672A_00010954</name>
</gene>